<dbReference type="Proteomes" id="UP000500930">
    <property type="component" value="Chromosome"/>
</dbReference>
<organism evidence="2 3">
    <name type="scientific">Anaplasma platys</name>
    <dbReference type="NCBI Taxonomy" id="949"/>
    <lineage>
        <taxon>Bacteria</taxon>
        <taxon>Pseudomonadati</taxon>
        <taxon>Pseudomonadota</taxon>
        <taxon>Alphaproteobacteria</taxon>
        <taxon>Rickettsiales</taxon>
        <taxon>Anaplasmataceae</taxon>
        <taxon>Anaplasma</taxon>
    </lineage>
</organism>
<evidence type="ECO:0000256" key="1">
    <source>
        <dbReference type="SAM" id="MobiDB-lite"/>
    </source>
</evidence>
<evidence type="ECO:0000313" key="2">
    <source>
        <dbReference type="EMBL" id="QJC27655.1"/>
    </source>
</evidence>
<reference evidence="2 3" key="1">
    <citation type="journal article" date="2020" name="Pathogens">
        <title>First Whole Genome Sequence of Anaplasma platys, an Obligate Intracellular Rickettsial Pathogen of Dogs.</title>
        <authorList>
            <person name="Llanes A."/>
            <person name="Rajeev S."/>
        </authorList>
    </citation>
    <scope>NUCLEOTIDE SEQUENCE [LARGE SCALE GENOMIC DNA]</scope>
    <source>
        <strain evidence="2 3">S3</strain>
    </source>
</reference>
<gene>
    <name evidence="2" type="ORF">ANPL_02990</name>
</gene>
<evidence type="ECO:0000313" key="3">
    <source>
        <dbReference type="Proteomes" id="UP000500930"/>
    </source>
</evidence>
<dbReference type="RefSeq" id="WP_169193289.1">
    <property type="nucleotide sequence ID" value="NZ_CP046391.1"/>
</dbReference>
<keyword evidence="3" id="KW-1185">Reference proteome</keyword>
<dbReference type="AlphaFoldDB" id="A0A858PYI2"/>
<name>A0A858PYI2_9RICK</name>
<proteinExistence type="predicted"/>
<protein>
    <submittedName>
        <fullName evidence="2">Uncharacterized protein</fullName>
    </submittedName>
</protein>
<dbReference type="EMBL" id="CP046391">
    <property type="protein sequence ID" value="QJC27655.1"/>
    <property type="molecule type" value="Genomic_DNA"/>
</dbReference>
<sequence>MQPSIATLQPAAYSVISLYGTSALKSSASLLIKNLTNYNASKNDISLSNVLCVLENLLGQCAHPLLRTLHAARRNESTFSSYTEKARTRLIHYTEVVIENAIDLVQSAKSASKGAKFDQRNVLLICYDILEKLHELYPCKIHLTSQENWHVENVEHALIYVTCAIDILQRYSKKSLQKNFKTSTREAGRIHRAMDTLANVVSALEKSTYGRRSRICFRNTQVAVYTSRIASAATPANATIAVASHLSFRASTLMQMITKIKHSPTYNGLNKHYIEIAFEAHVMLMDSIKRFTTHNNSSRLYIPNQTTTRRGRQHGNILLTKHNLFEGLCFADSLLPLLEKSPTAFPMPITREQIESAKSDIHEICRLFKNALPLCYNNALHGTVSIQFSFKHSKNLKTIDQITTAMNSVLNIVKRAQFITLFDSSEEVHLALQGITLSAERIISRFGSKDDFSQNAQDNSLTDILTTYPGEVAETKMQLAQQRGILKKCERRFRNCAGHFTEVPNKIYNIISIIVFHMKNNSTKYDNKLSTEAADPSSGLGSELPNASTGKQPLPSHPSCKPSSALMYPKVEHQQTVLVQEENCGISET</sequence>
<dbReference type="KEGG" id="aplt:ANPL_02990"/>
<feature type="region of interest" description="Disordered" evidence="1">
    <location>
        <begin position="528"/>
        <end position="564"/>
    </location>
</feature>
<accession>A0A858PYI2</accession>